<dbReference type="GO" id="GO:0042281">
    <property type="term" value="F:dolichyl pyrophosphate Man9GlcNAc2 alpha-1,3-glucosyltransferase activity"/>
    <property type="evidence" value="ECO:0007669"/>
    <property type="project" value="TreeGrafter"/>
</dbReference>
<comment type="subcellular location">
    <subcellularLocation>
        <location evidence="1 10">Endoplasmic reticulum membrane</location>
        <topology evidence="1 10">Multi-pass membrane protein</topology>
    </subcellularLocation>
</comment>
<sequence>MIEKLKPPKRYLGIIISILVGVTLRICLGTNPYSGESSPPLYGDYEAQRHWMEITSNLPVSEWYQNSTSNDLLYWGLDYPPLTAYHSYLMGKIFSIVDDGDFMRLYTSRGYETEFTKMVMRMSVIVSDLLLLFPSLYLVTKIDFTHSTERDNFQEGVNQKKKGKGKEKEKEKEQEKEKEKKKVSNNKQKNILIWNLMLLQPALLLIDHVHFQYNSIGLSIIIFAYYLACQDKWSISLICFYLGCFYKQMNLYYAIPFAIYYLTQLIKKKKYRVLFLGFPFISICCLSITFLPWLLTSADSLKQVIHRIFPFERLIYEDKLANFWCLISPIIDFRNDYSIHITKLFSLGATLFFAMPSNYNLARYGGQRRFKFALLNTSLAFFLFSFQVHEKSILIPAMIATLFIQDKELSIYSFWFILTSAFSLFPLIQREHSELAYISAVGIFVTAYWLIAWNQIKITYLTKKLLLVNSLIIIFAHGLIYIQITPSYPDIGELIFHSIIGLNFGLAYIFFSYKQFTIPSNFTNKKFGSQNTDNFKKLK</sequence>
<evidence type="ECO:0000256" key="6">
    <source>
        <dbReference type="ARBA" id="ARBA00022692"/>
    </source>
</evidence>
<dbReference type="EC" id="2.4.1.-" evidence="10"/>
<comment type="similarity">
    <text evidence="3 10">Belongs to the ALG6/ALG8 glucosyltransferase family.</text>
</comment>
<comment type="caution">
    <text evidence="12">The sequence shown here is derived from an EMBL/GenBank/DDBJ whole genome shotgun (WGS) entry which is preliminary data.</text>
</comment>
<dbReference type="Pfam" id="PF03155">
    <property type="entry name" value="Alg6_Alg8"/>
    <property type="match status" value="1"/>
</dbReference>
<evidence type="ECO:0000256" key="3">
    <source>
        <dbReference type="ARBA" id="ARBA00008715"/>
    </source>
</evidence>
<dbReference type="EMBL" id="JANTQA010000012">
    <property type="protein sequence ID" value="KAJ3449779.1"/>
    <property type="molecule type" value="Genomic_DNA"/>
</dbReference>
<evidence type="ECO:0000256" key="8">
    <source>
        <dbReference type="ARBA" id="ARBA00022989"/>
    </source>
</evidence>
<feature type="transmembrane region" description="Helical" evidence="10">
    <location>
        <begin position="337"/>
        <end position="355"/>
    </location>
</feature>
<evidence type="ECO:0000313" key="13">
    <source>
        <dbReference type="Proteomes" id="UP001146793"/>
    </source>
</evidence>
<feature type="transmembrane region" description="Helical" evidence="10">
    <location>
        <begin position="409"/>
        <end position="429"/>
    </location>
</feature>
<proteinExistence type="inferred from homology"/>
<keyword evidence="8 10" id="KW-1133">Transmembrane helix</keyword>
<dbReference type="GO" id="GO:0005789">
    <property type="term" value="C:endoplasmic reticulum membrane"/>
    <property type="evidence" value="ECO:0007669"/>
    <property type="project" value="UniProtKB-SubCell"/>
</dbReference>
<feature type="compositionally biased region" description="Basic and acidic residues" evidence="11">
    <location>
        <begin position="166"/>
        <end position="182"/>
    </location>
</feature>
<keyword evidence="7 10" id="KW-0256">Endoplasmic reticulum</keyword>
<feature type="transmembrane region" description="Helical" evidence="10">
    <location>
        <begin position="118"/>
        <end position="140"/>
    </location>
</feature>
<organism evidence="12 13">
    <name type="scientific">Anaeramoeba flamelloides</name>
    <dbReference type="NCBI Taxonomy" id="1746091"/>
    <lineage>
        <taxon>Eukaryota</taxon>
        <taxon>Metamonada</taxon>
        <taxon>Anaeramoebidae</taxon>
        <taxon>Anaeramoeba</taxon>
    </lineage>
</organism>
<keyword evidence="6 10" id="KW-0812">Transmembrane</keyword>
<evidence type="ECO:0000256" key="2">
    <source>
        <dbReference type="ARBA" id="ARBA00004922"/>
    </source>
</evidence>
<feature type="transmembrane region" description="Helical" evidence="10">
    <location>
        <begin position="465"/>
        <end position="482"/>
    </location>
</feature>
<accession>A0AAV8A869</accession>
<dbReference type="AlphaFoldDB" id="A0AAV8A869"/>
<evidence type="ECO:0000256" key="7">
    <source>
        <dbReference type="ARBA" id="ARBA00022824"/>
    </source>
</evidence>
<evidence type="ECO:0000256" key="4">
    <source>
        <dbReference type="ARBA" id="ARBA00022676"/>
    </source>
</evidence>
<feature type="transmembrane region" description="Helical" evidence="10">
    <location>
        <begin position="435"/>
        <end position="453"/>
    </location>
</feature>
<keyword evidence="9 10" id="KW-0472">Membrane</keyword>
<dbReference type="Proteomes" id="UP001146793">
    <property type="component" value="Unassembled WGS sequence"/>
</dbReference>
<evidence type="ECO:0000256" key="10">
    <source>
        <dbReference type="RuleBase" id="RU363110"/>
    </source>
</evidence>
<reference evidence="12" key="1">
    <citation type="submission" date="2022-08" db="EMBL/GenBank/DDBJ databases">
        <title>Novel sulphate-reducing endosymbionts in the free-living metamonad Anaeramoeba.</title>
        <authorList>
            <person name="Jerlstrom-Hultqvist J."/>
            <person name="Cepicka I."/>
            <person name="Gallot-Lavallee L."/>
            <person name="Salas-Leiva D."/>
            <person name="Curtis B.A."/>
            <person name="Zahonova K."/>
            <person name="Pipaliya S."/>
            <person name="Dacks J."/>
            <person name="Roger A.J."/>
        </authorList>
    </citation>
    <scope>NUCLEOTIDE SEQUENCE</scope>
    <source>
        <strain evidence="12">Busselton2</strain>
    </source>
</reference>
<feature type="region of interest" description="Disordered" evidence="11">
    <location>
        <begin position="155"/>
        <end position="183"/>
    </location>
</feature>
<name>A0AAV8A869_9EUKA</name>
<comment type="pathway">
    <text evidence="2 10">Protein modification; protein glycosylation.</text>
</comment>
<evidence type="ECO:0000313" key="12">
    <source>
        <dbReference type="EMBL" id="KAJ3449779.1"/>
    </source>
</evidence>
<dbReference type="InterPro" id="IPR004856">
    <property type="entry name" value="Glyco_trans_ALG6/ALG8"/>
</dbReference>
<evidence type="ECO:0000256" key="5">
    <source>
        <dbReference type="ARBA" id="ARBA00022679"/>
    </source>
</evidence>
<evidence type="ECO:0000256" key="11">
    <source>
        <dbReference type="SAM" id="MobiDB-lite"/>
    </source>
</evidence>
<keyword evidence="5 10" id="KW-0808">Transferase</keyword>
<dbReference type="PANTHER" id="PTHR12413">
    <property type="entry name" value="DOLICHYL GLYCOSYLTRANSFERASE"/>
    <property type="match status" value="1"/>
</dbReference>
<dbReference type="PANTHER" id="PTHR12413:SF1">
    <property type="entry name" value="DOLICHYL PYROPHOSPHATE MAN9GLCNAC2 ALPHA-1,3-GLUCOSYLTRANSFERASE"/>
    <property type="match status" value="1"/>
</dbReference>
<evidence type="ECO:0000256" key="1">
    <source>
        <dbReference type="ARBA" id="ARBA00004477"/>
    </source>
</evidence>
<feature type="transmembrane region" description="Helical" evidence="10">
    <location>
        <begin position="190"/>
        <end position="206"/>
    </location>
</feature>
<keyword evidence="4 10" id="KW-0328">Glycosyltransferase</keyword>
<evidence type="ECO:0000256" key="9">
    <source>
        <dbReference type="ARBA" id="ARBA00023136"/>
    </source>
</evidence>
<feature type="transmembrane region" description="Helical" evidence="10">
    <location>
        <begin position="274"/>
        <end position="295"/>
    </location>
</feature>
<feature type="transmembrane region" description="Helical" evidence="10">
    <location>
        <begin position="12"/>
        <end position="33"/>
    </location>
</feature>
<gene>
    <name evidence="12" type="ORF">M0812_05938</name>
</gene>
<protein>
    <recommendedName>
        <fullName evidence="10">Alpha-1,3-glucosyltransferase</fullName>
        <ecNumber evidence="10">2.4.1.-</ecNumber>
    </recommendedName>
</protein>
<feature type="transmembrane region" description="Helical" evidence="10">
    <location>
        <begin position="494"/>
        <end position="511"/>
    </location>
</feature>